<proteinExistence type="predicted"/>
<organism evidence="2 3">
    <name type="scientific">Mycena alexandri</name>
    <dbReference type="NCBI Taxonomy" id="1745969"/>
    <lineage>
        <taxon>Eukaryota</taxon>
        <taxon>Fungi</taxon>
        <taxon>Dikarya</taxon>
        <taxon>Basidiomycota</taxon>
        <taxon>Agaricomycotina</taxon>
        <taxon>Agaricomycetes</taxon>
        <taxon>Agaricomycetidae</taxon>
        <taxon>Agaricales</taxon>
        <taxon>Marasmiineae</taxon>
        <taxon>Mycenaceae</taxon>
        <taxon>Mycena</taxon>
    </lineage>
</organism>
<feature type="compositionally biased region" description="Polar residues" evidence="1">
    <location>
        <begin position="121"/>
        <end position="134"/>
    </location>
</feature>
<evidence type="ECO:0000256" key="1">
    <source>
        <dbReference type="SAM" id="MobiDB-lite"/>
    </source>
</evidence>
<sequence>MCGEPSFDEPSRKARRGDVIGKPSRFMHTLKRLRETRKPAAVPAARGRRKFARKFGSRENGRFEGIEAKGGTSTSARSQLSCDFRLAVLRLFGFFGLAEANKSSAKLSKVKCGKRDAVHIQSTPGRLLHGTTSQGREGSRGERGNVEAEAKEASRAEASMLTDSANTTTFRRHQPNDAPSTEGRAINRERPHRRAYDSR</sequence>
<reference evidence="2" key="1">
    <citation type="submission" date="2023-03" db="EMBL/GenBank/DDBJ databases">
        <title>Massive genome expansion in bonnet fungi (Mycena s.s.) driven by repeated elements and novel gene families across ecological guilds.</title>
        <authorList>
            <consortium name="Lawrence Berkeley National Laboratory"/>
            <person name="Harder C.B."/>
            <person name="Miyauchi S."/>
            <person name="Viragh M."/>
            <person name="Kuo A."/>
            <person name="Thoen E."/>
            <person name="Andreopoulos B."/>
            <person name="Lu D."/>
            <person name="Skrede I."/>
            <person name="Drula E."/>
            <person name="Henrissat B."/>
            <person name="Morin E."/>
            <person name="Kohler A."/>
            <person name="Barry K."/>
            <person name="LaButti K."/>
            <person name="Morin E."/>
            <person name="Salamov A."/>
            <person name="Lipzen A."/>
            <person name="Mereny Z."/>
            <person name="Hegedus B."/>
            <person name="Baldrian P."/>
            <person name="Stursova M."/>
            <person name="Weitz H."/>
            <person name="Taylor A."/>
            <person name="Grigoriev I.V."/>
            <person name="Nagy L.G."/>
            <person name="Martin F."/>
            <person name="Kauserud H."/>
        </authorList>
    </citation>
    <scope>NUCLEOTIDE SEQUENCE</scope>
    <source>
        <strain evidence="2">CBHHK200</strain>
    </source>
</reference>
<accession>A0AAD6TIM8</accession>
<feature type="compositionally biased region" description="Basic and acidic residues" evidence="1">
    <location>
        <begin position="137"/>
        <end position="155"/>
    </location>
</feature>
<keyword evidence="3" id="KW-1185">Reference proteome</keyword>
<name>A0AAD6TIM8_9AGAR</name>
<evidence type="ECO:0000313" key="2">
    <source>
        <dbReference type="EMBL" id="KAJ7046005.1"/>
    </source>
</evidence>
<protein>
    <submittedName>
        <fullName evidence="2">Uncharacterized protein</fullName>
    </submittedName>
</protein>
<dbReference type="AlphaFoldDB" id="A0AAD6TIM8"/>
<feature type="compositionally biased region" description="Basic and acidic residues" evidence="1">
    <location>
        <begin position="185"/>
        <end position="199"/>
    </location>
</feature>
<comment type="caution">
    <text evidence="2">The sequence shown here is derived from an EMBL/GenBank/DDBJ whole genome shotgun (WGS) entry which is preliminary data.</text>
</comment>
<feature type="region of interest" description="Disordered" evidence="1">
    <location>
        <begin position="121"/>
        <end position="199"/>
    </location>
</feature>
<evidence type="ECO:0000313" key="3">
    <source>
        <dbReference type="Proteomes" id="UP001218188"/>
    </source>
</evidence>
<dbReference type="Proteomes" id="UP001218188">
    <property type="component" value="Unassembled WGS sequence"/>
</dbReference>
<dbReference type="EMBL" id="JARJCM010000003">
    <property type="protein sequence ID" value="KAJ7046005.1"/>
    <property type="molecule type" value="Genomic_DNA"/>
</dbReference>
<gene>
    <name evidence="2" type="ORF">C8F04DRAFT_1172976</name>
</gene>